<reference evidence="3 4" key="1">
    <citation type="journal article" date="2018" name="Nat. Genet.">
        <title>The Rosa genome provides new insights in the design of modern roses.</title>
        <authorList>
            <person name="Bendahmane M."/>
        </authorList>
    </citation>
    <scope>NUCLEOTIDE SEQUENCE [LARGE SCALE GENOMIC DNA]</scope>
    <source>
        <strain evidence="4">cv. Old Blush</strain>
    </source>
</reference>
<proteinExistence type="predicted"/>
<feature type="domain" description="Phytocyanin" evidence="2">
    <location>
        <begin position="27"/>
        <end position="129"/>
    </location>
</feature>
<evidence type="ECO:0000313" key="4">
    <source>
        <dbReference type="Proteomes" id="UP000238479"/>
    </source>
</evidence>
<dbReference type="GO" id="GO:0005886">
    <property type="term" value="C:plasma membrane"/>
    <property type="evidence" value="ECO:0007669"/>
    <property type="project" value="TreeGrafter"/>
</dbReference>
<gene>
    <name evidence="3" type="ORF">RchiOBHm_Chr2g0088041</name>
</gene>
<dbReference type="Proteomes" id="UP000238479">
    <property type="component" value="Chromosome 2"/>
</dbReference>
<evidence type="ECO:0000313" key="3">
    <source>
        <dbReference type="EMBL" id="PRQ46343.1"/>
    </source>
</evidence>
<feature type="chain" id="PRO_5015168833" evidence="1">
    <location>
        <begin position="27"/>
        <end position="149"/>
    </location>
</feature>
<dbReference type="PROSITE" id="PS51485">
    <property type="entry name" value="PHYTOCYANIN"/>
    <property type="match status" value="1"/>
</dbReference>
<accession>A0A2P6RIU1</accession>
<dbReference type="PANTHER" id="PTHR33021:SF325">
    <property type="entry name" value="PHYTOCYANIN DOMAIN-CONTAINING PROTEIN"/>
    <property type="match status" value="1"/>
</dbReference>
<keyword evidence="1" id="KW-0732">Signal</keyword>
<dbReference type="Gramene" id="PRQ46343">
    <property type="protein sequence ID" value="PRQ46343"/>
    <property type="gene ID" value="RchiOBHm_Chr2g0088041"/>
</dbReference>
<dbReference type="SUPFAM" id="SSF49503">
    <property type="entry name" value="Cupredoxins"/>
    <property type="match status" value="1"/>
</dbReference>
<comment type="caution">
    <text evidence="3">The sequence shown here is derived from an EMBL/GenBank/DDBJ whole genome shotgun (WGS) entry which is preliminary data.</text>
</comment>
<evidence type="ECO:0000256" key="1">
    <source>
        <dbReference type="SAM" id="SignalP"/>
    </source>
</evidence>
<dbReference type="InterPro" id="IPR039391">
    <property type="entry name" value="Phytocyanin-like"/>
</dbReference>
<dbReference type="InterPro" id="IPR008972">
    <property type="entry name" value="Cupredoxin"/>
</dbReference>
<dbReference type="GO" id="GO:0009055">
    <property type="term" value="F:electron transfer activity"/>
    <property type="evidence" value="ECO:0007669"/>
    <property type="project" value="InterPro"/>
</dbReference>
<evidence type="ECO:0000259" key="2">
    <source>
        <dbReference type="PROSITE" id="PS51485"/>
    </source>
</evidence>
<dbReference type="Gene3D" id="2.60.40.420">
    <property type="entry name" value="Cupredoxins - blue copper proteins"/>
    <property type="match status" value="1"/>
</dbReference>
<dbReference type="Pfam" id="PF02298">
    <property type="entry name" value="Cu_bind_like"/>
    <property type="match status" value="1"/>
</dbReference>
<dbReference type="InterPro" id="IPR003245">
    <property type="entry name" value="Phytocyanin_dom"/>
</dbReference>
<organism evidence="3 4">
    <name type="scientific">Rosa chinensis</name>
    <name type="common">China rose</name>
    <dbReference type="NCBI Taxonomy" id="74649"/>
    <lineage>
        <taxon>Eukaryota</taxon>
        <taxon>Viridiplantae</taxon>
        <taxon>Streptophyta</taxon>
        <taxon>Embryophyta</taxon>
        <taxon>Tracheophyta</taxon>
        <taxon>Spermatophyta</taxon>
        <taxon>Magnoliopsida</taxon>
        <taxon>eudicotyledons</taxon>
        <taxon>Gunneridae</taxon>
        <taxon>Pentapetalae</taxon>
        <taxon>rosids</taxon>
        <taxon>fabids</taxon>
        <taxon>Rosales</taxon>
        <taxon>Rosaceae</taxon>
        <taxon>Rosoideae</taxon>
        <taxon>Rosoideae incertae sedis</taxon>
        <taxon>Rosa</taxon>
    </lineage>
</organism>
<name>A0A2P6RIU1_ROSCH</name>
<sequence>MNANYVMVLVIAMAATGVLMVHGAEGAEYVVGDDLGWTIPPHGAADFESWASYHSLTVDDILVFKFAAGEQDLAFVSKEDFLTCNTANPFHVFDNQTTFKFLSKVRFFCTSTFAGNCFKGQKVVVDMGPAVDSTGDISPSPSPSSAEAS</sequence>
<protein>
    <submittedName>
        <fullName evidence="3">Putative cupredoxin</fullName>
    </submittedName>
</protein>
<dbReference type="OrthoDB" id="1160493at2759"/>
<dbReference type="STRING" id="74649.A0A2P6RIU1"/>
<dbReference type="PANTHER" id="PTHR33021">
    <property type="entry name" value="BLUE COPPER PROTEIN"/>
    <property type="match status" value="1"/>
</dbReference>
<dbReference type="EMBL" id="PDCK01000040">
    <property type="protein sequence ID" value="PRQ46343.1"/>
    <property type="molecule type" value="Genomic_DNA"/>
</dbReference>
<feature type="signal peptide" evidence="1">
    <location>
        <begin position="1"/>
        <end position="26"/>
    </location>
</feature>
<keyword evidence="4" id="KW-1185">Reference proteome</keyword>
<dbReference type="AlphaFoldDB" id="A0A2P6RIU1"/>